<dbReference type="PANTHER" id="PTHR37424:SF1">
    <property type="entry name" value="BACTERIOFERRITIN-ASSOCIATED FERREDOXIN"/>
    <property type="match status" value="1"/>
</dbReference>
<keyword evidence="3" id="KW-0479">Metal-binding</keyword>
<dbReference type="RefSeq" id="WP_034830353.1">
    <property type="nucleotide sequence ID" value="NZ_JANX01000001.1"/>
</dbReference>
<keyword evidence="2" id="KW-0001">2Fe-2S</keyword>
<dbReference type="OrthoDB" id="7428628at2"/>
<evidence type="ECO:0000313" key="11">
    <source>
        <dbReference type="Proteomes" id="UP000029995"/>
    </source>
</evidence>
<evidence type="ECO:0000256" key="7">
    <source>
        <dbReference type="ARBA" id="ARBA00039386"/>
    </source>
</evidence>
<gene>
    <name evidence="10" type="ORF">P409_00070</name>
</gene>
<dbReference type="InterPro" id="IPR052371">
    <property type="entry name" value="BFD-associated_ferredoxin"/>
</dbReference>
<keyword evidence="5" id="KW-0408">Iron</keyword>
<keyword evidence="1" id="KW-0813">Transport</keyword>
<evidence type="ECO:0000256" key="8">
    <source>
        <dbReference type="ARBA" id="ARBA00046332"/>
    </source>
</evidence>
<evidence type="ECO:0000313" key="10">
    <source>
        <dbReference type="EMBL" id="KGM36087.1"/>
    </source>
</evidence>
<keyword evidence="4" id="KW-0249">Electron transport</keyword>
<evidence type="ECO:0000256" key="4">
    <source>
        <dbReference type="ARBA" id="ARBA00022982"/>
    </source>
</evidence>
<dbReference type="InterPro" id="IPR041854">
    <property type="entry name" value="BFD-like_2Fe2S-bd_dom_sf"/>
</dbReference>
<dbReference type="EMBL" id="JANX01000001">
    <property type="protein sequence ID" value="KGM36087.1"/>
    <property type="molecule type" value="Genomic_DNA"/>
</dbReference>
<feature type="domain" description="BFD-like [2Fe-2S]-binding" evidence="9">
    <location>
        <begin position="2"/>
        <end position="50"/>
    </location>
</feature>
<accession>A0A0A0DGG8</accession>
<name>A0A0A0DGG8_9PROT</name>
<dbReference type="Proteomes" id="UP000029995">
    <property type="component" value="Unassembled WGS sequence"/>
</dbReference>
<evidence type="ECO:0000259" key="9">
    <source>
        <dbReference type="Pfam" id="PF04324"/>
    </source>
</evidence>
<dbReference type="AlphaFoldDB" id="A0A0A0DGG8"/>
<dbReference type="GO" id="GO:0046872">
    <property type="term" value="F:metal ion binding"/>
    <property type="evidence" value="ECO:0007669"/>
    <property type="project" value="UniProtKB-KW"/>
</dbReference>
<keyword evidence="6" id="KW-0411">Iron-sulfur</keyword>
<evidence type="ECO:0000256" key="3">
    <source>
        <dbReference type="ARBA" id="ARBA00022723"/>
    </source>
</evidence>
<dbReference type="InterPro" id="IPR007419">
    <property type="entry name" value="BFD-like_2Fe2S-bd_dom"/>
</dbReference>
<sequence>MYICICNALNDTQVRCAVDAGAKNAGQVYAGLGCSPQCGKCVTAIRRMVHEASREQDDVAPVLLAAE</sequence>
<comment type="similarity">
    <text evidence="8">Belongs to the Bfd family.</text>
</comment>
<organism evidence="10 11">
    <name type="scientific">Inquilinus limosus MP06</name>
    <dbReference type="NCBI Taxonomy" id="1398085"/>
    <lineage>
        <taxon>Bacteria</taxon>
        <taxon>Pseudomonadati</taxon>
        <taxon>Pseudomonadota</taxon>
        <taxon>Alphaproteobacteria</taxon>
        <taxon>Rhodospirillales</taxon>
        <taxon>Rhodospirillaceae</taxon>
        <taxon>Inquilinus</taxon>
    </lineage>
</organism>
<dbReference type="GO" id="GO:0051537">
    <property type="term" value="F:2 iron, 2 sulfur cluster binding"/>
    <property type="evidence" value="ECO:0007669"/>
    <property type="project" value="UniProtKB-KW"/>
</dbReference>
<dbReference type="Gene3D" id="1.10.10.1100">
    <property type="entry name" value="BFD-like [2Fe-2S]-binding domain"/>
    <property type="match status" value="1"/>
</dbReference>
<evidence type="ECO:0000256" key="1">
    <source>
        <dbReference type="ARBA" id="ARBA00022448"/>
    </source>
</evidence>
<reference evidence="10 11" key="1">
    <citation type="submission" date="2014-01" db="EMBL/GenBank/DDBJ databases">
        <title>Genome sequence determination for a cystic fibrosis isolate, Inquilinus limosus.</title>
        <authorList>
            <person name="Pino M."/>
            <person name="Di Conza J."/>
            <person name="Gutkind G."/>
        </authorList>
    </citation>
    <scope>NUCLEOTIDE SEQUENCE [LARGE SCALE GENOMIC DNA]</scope>
    <source>
        <strain evidence="10 11">MP06</strain>
    </source>
</reference>
<comment type="caution">
    <text evidence="10">The sequence shown here is derived from an EMBL/GenBank/DDBJ whole genome shotgun (WGS) entry which is preliminary data.</text>
</comment>
<evidence type="ECO:0000256" key="5">
    <source>
        <dbReference type="ARBA" id="ARBA00023004"/>
    </source>
</evidence>
<dbReference type="PANTHER" id="PTHR37424">
    <property type="entry name" value="BACTERIOFERRITIN-ASSOCIATED FERREDOXIN"/>
    <property type="match status" value="1"/>
</dbReference>
<evidence type="ECO:0000256" key="6">
    <source>
        <dbReference type="ARBA" id="ARBA00023014"/>
    </source>
</evidence>
<protein>
    <recommendedName>
        <fullName evidence="7">Bacterioferritin-associated ferredoxin</fullName>
    </recommendedName>
</protein>
<evidence type="ECO:0000256" key="2">
    <source>
        <dbReference type="ARBA" id="ARBA00022714"/>
    </source>
</evidence>
<dbReference type="Pfam" id="PF04324">
    <property type="entry name" value="Fer2_BFD"/>
    <property type="match status" value="1"/>
</dbReference>
<proteinExistence type="inferred from homology"/>